<evidence type="ECO:0000259" key="2">
    <source>
        <dbReference type="Pfam" id="PF07510"/>
    </source>
</evidence>
<dbReference type="PANTHER" id="PTHR24094">
    <property type="entry name" value="SECRETED PROTEIN"/>
    <property type="match status" value="1"/>
</dbReference>
<evidence type="ECO:0000313" key="4">
    <source>
        <dbReference type="Proteomes" id="UP000419743"/>
    </source>
</evidence>
<dbReference type="EMBL" id="CACRYJ010000031">
    <property type="protein sequence ID" value="VZO37161.1"/>
    <property type="molecule type" value="Genomic_DNA"/>
</dbReference>
<dbReference type="AlphaFoldDB" id="A0A7M4DJE7"/>
<organism evidence="3 4">
    <name type="scientific">Occultella aeris</name>
    <dbReference type="NCBI Taxonomy" id="2761496"/>
    <lineage>
        <taxon>Bacteria</taxon>
        <taxon>Bacillati</taxon>
        <taxon>Actinomycetota</taxon>
        <taxon>Actinomycetes</taxon>
        <taxon>Micrococcales</taxon>
        <taxon>Ruaniaceae</taxon>
        <taxon>Occultella</taxon>
    </lineage>
</organism>
<proteinExistence type="predicted"/>
<sequence>MASGATSRTHSRRGSRPGLLAKPLLGVLTAVVIVLSVGVVGDRAAESIVGSPAAGGPPDAEAADALALLEQLPVAGPASGDGYDRDHLFGAGWAPVGDCDVRDLVLARDLSALEYHPLVLCAVVGGVLIDPYSGDAITYEPGTGLVEVDHVVSLYNAWITGAQQWDSATLAAFANDPANLLTVSRRANQEKGAGDAAEWVPPNPAHRCAYATTQIVIKTRYGLWVTPAERRALEGLLQTC</sequence>
<feature type="transmembrane region" description="Helical" evidence="1">
    <location>
        <begin position="20"/>
        <end position="41"/>
    </location>
</feature>
<protein>
    <recommendedName>
        <fullName evidence="2">GmrSD restriction endonucleases C-terminal domain-containing protein</fullName>
    </recommendedName>
</protein>
<dbReference type="InterPro" id="IPR011089">
    <property type="entry name" value="GmrSD_C"/>
</dbReference>
<keyword evidence="1" id="KW-1133">Transmembrane helix</keyword>
<comment type="caution">
    <text evidence="3">The sequence shown here is derived from an EMBL/GenBank/DDBJ whole genome shotgun (WGS) entry which is preliminary data.</text>
</comment>
<accession>A0A7M4DJE7</accession>
<gene>
    <name evidence="3" type="ORF">HALOF300_02254</name>
</gene>
<name>A0A7M4DJE7_9MICO</name>
<feature type="domain" description="GmrSD restriction endonucleases C-terminal" evidence="2">
    <location>
        <begin position="129"/>
        <end position="233"/>
    </location>
</feature>
<keyword evidence="1" id="KW-0812">Transmembrane</keyword>
<evidence type="ECO:0000313" key="3">
    <source>
        <dbReference type="EMBL" id="VZO37161.1"/>
    </source>
</evidence>
<keyword evidence="1" id="KW-0472">Membrane</keyword>
<dbReference type="Proteomes" id="UP000419743">
    <property type="component" value="Unassembled WGS sequence"/>
</dbReference>
<keyword evidence="4" id="KW-1185">Reference proteome</keyword>
<reference evidence="3 4" key="1">
    <citation type="submission" date="2019-11" db="EMBL/GenBank/DDBJ databases">
        <authorList>
            <person name="Criscuolo A."/>
        </authorList>
    </citation>
    <scope>NUCLEOTIDE SEQUENCE [LARGE SCALE GENOMIC DNA]</scope>
    <source>
        <strain evidence="3">CIP111667</strain>
    </source>
</reference>
<dbReference type="Pfam" id="PF07510">
    <property type="entry name" value="GmrSD_C"/>
    <property type="match status" value="1"/>
</dbReference>
<dbReference type="PANTHER" id="PTHR24094:SF15">
    <property type="entry name" value="AMP-DEPENDENT SYNTHETASE_LIGASE DOMAIN-CONTAINING PROTEIN-RELATED"/>
    <property type="match status" value="1"/>
</dbReference>
<evidence type="ECO:0000256" key="1">
    <source>
        <dbReference type="SAM" id="Phobius"/>
    </source>
</evidence>